<sequence length="300" mass="33886">MSESAPAWSRVLPSSLRRARLYRQHHGRLPPWGEPRTFTEKLQRRITRDRRPLLAPTCDKLAMKEHFARRAPDLLRVPRTYWSGTDVAELAGVDLPGPWVLKPNHSCRRVLVGEGRPDVADLAARTAGWVAERYWRDSEEWAYRCARPGLLVEEHVGEPGEVPTDLKVLVFHGVPRVVGVHTGRRDVHRARLYTAGWEPLPWTWGYPPGPDVPRPAWLPELLEAAAAAAAGFDMLRVDLYRHDGRLWAGELTPYPGAGLSRLEPGLDAWLGTWWTLPAEVDRPRWRTAAARRCGGPHPPG</sequence>
<evidence type="ECO:0000313" key="2">
    <source>
        <dbReference type="Proteomes" id="UP001596025"/>
    </source>
</evidence>
<dbReference type="InterPro" id="IPR029465">
    <property type="entry name" value="ATPgrasp_TupA"/>
</dbReference>
<proteinExistence type="predicted"/>
<dbReference type="RefSeq" id="WP_387985584.1">
    <property type="nucleotide sequence ID" value="NZ_JBHSGR010000001.1"/>
</dbReference>
<protein>
    <submittedName>
        <fullName evidence="1">ATP-grasp fold amidoligase family protein</fullName>
    </submittedName>
</protein>
<dbReference type="EMBL" id="JBHSGR010000001">
    <property type="protein sequence ID" value="MFC4692116.1"/>
    <property type="molecule type" value="Genomic_DNA"/>
</dbReference>
<organism evidence="1 2">
    <name type="scientific">Geodermatophilus arenarius</name>
    <dbReference type="NCBI Taxonomy" id="1137990"/>
    <lineage>
        <taxon>Bacteria</taxon>
        <taxon>Bacillati</taxon>
        <taxon>Actinomycetota</taxon>
        <taxon>Actinomycetes</taxon>
        <taxon>Geodermatophilales</taxon>
        <taxon>Geodermatophilaceae</taxon>
        <taxon>Geodermatophilus</taxon>
    </lineage>
</organism>
<dbReference type="Pfam" id="PF14305">
    <property type="entry name" value="ATPgrasp_TupA"/>
    <property type="match status" value="1"/>
</dbReference>
<keyword evidence="2" id="KW-1185">Reference proteome</keyword>
<evidence type="ECO:0000313" key="1">
    <source>
        <dbReference type="EMBL" id="MFC4692116.1"/>
    </source>
</evidence>
<name>A0ABV9LEJ7_9ACTN</name>
<comment type="caution">
    <text evidence="1">The sequence shown here is derived from an EMBL/GenBank/DDBJ whole genome shotgun (WGS) entry which is preliminary data.</text>
</comment>
<reference evidence="2" key="1">
    <citation type="journal article" date="2019" name="Int. J. Syst. Evol. Microbiol.">
        <title>The Global Catalogue of Microorganisms (GCM) 10K type strain sequencing project: providing services to taxonomists for standard genome sequencing and annotation.</title>
        <authorList>
            <consortium name="The Broad Institute Genomics Platform"/>
            <consortium name="The Broad Institute Genome Sequencing Center for Infectious Disease"/>
            <person name="Wu L."/>
            <person name="Ma J."/>
        </authorList>
    </citation>
    <scope>NUCLEOTIDE SEQUENCE [LARGE SCALE GENOMIC DNA]</scope>
    <source>
        <strain evidence="2">CCUG 62763</strain>
    </source>
</reference>
<gene>
    <name evidence="1" type="ORF">ACFO3M_01815</name>
</gene>
<dbReference type="SUPFAM" id="SSF56059">
    <property type="entry name" value="Glutathione synthetase ATP-binding domain-like"/>
    <property type="match status" value="1"/>
</dbReference>
<accession>A0ABV9LEJ7</accession>
<dbReference type="Proteomes" id="UP001596025">
    <property type="component" value="Unassembled WGS sequence"/>
</dbReference>